<dbReference type="EMBL" id="JACOOO010000007">
    <property type="protein sequence ID" value="MBC5628332.1"/>
    <property type="molecule type" value="Genomic_DNA"/>
</dbReference>
<evidence type="ECO:0000313" key="1">
    <source>
        <dbReference type="EMBL" id="MBC5628332.1"/>
    </source>
</evidence>
<reference evidence="1 2" key="1">
    <citation type="submission" date="2020-08" db="EMBL/GenBank/DDBJ databases">
        <title>Genome public.</title>
        <authorList>
            <person name="Liu C."/>
            <person name="Sun Q."/>
        </authorList>
    </citation>
    <scope>NUCLEOTIDE SEQUENCE [LARGE SCALE GENOMIC DNA]</scope>
    <source>
        <strain evidence="1 2">NSJ-6</strain>
    </source>
</reference>
<comment type="caution">
    <text evidence="1">The sequence shown here is derived from an EMBL/GenBank/DDBJ whole genome shotgun (WGS) entry which is preliminary data.</text>
</comment>
<dbReference type="RefSeq" id="WP_186859485.1">
    <property type="nucleotide sequence ID" value="NZ_JACOOO010000007.1"/>
</dbReference>
<gene>
    <name evidence="1" type="ORF">H8S20_05425</name>
</gene>
<keyword evidence="2" id="KW-1185">Reference proteome</keyword>
<sequence length="407" mass="48285">GQEVIRQLGDIYIYKLLENEFDIEEKKKIIDLLNLCIADRKSRFKEGKINIKNNLIINENECLIEILNEILGDDKSKLLWDYNYDYSRATSKNRMIEDNYVFIKPKVGYGEITEIIIGSKKLNICLKAKVEGEVKDKETNLKLDSHIFREYIIVLNGRLNQSYIWCKLSNELKSKYKKRKLIKSINNIYGEEIITLDLSKIEITNHKLLRSLDIETVAQYLYKIEELRIRQGVLKNIIKDRYVNEGDKDIITEIKKRYRVDEFGLYHPIGVVKSKGEEEFQIYSTKFFEWKIEKYPKKKLENEILKEYATILDNEVLKPVDSIYNEYKEIKEQKKKLEYKVNVVRISSAILNKEIFIWDKKYEKEKRETDKVLNINVVIGGKVKVFIKVINDINIRQDSYSTITRCD</sequence>
<feature type="non-terminal residue" evidence="1">
    <location>
        <position position="1"/>
    </location>
</feature>
<evidence type="ECO:0000313" key="2">
    <source>
        <dbReference type="Proteomes" id="UP000596929"/>
    </source>
</evidence>
<name>A0ABR7DAV8_9CLOT</name>
<accession>A0ABR7DAV8</accession>
<organism evidence="1 2">
    <name type="scientific">Clostridium hominis</name>
    <dbReference type="NCBI Taxonomy" id="2763036"/>
    <lineage>
        <taxon>Bacteria</taxon>
        <taxon>Bacillati</taxon>
        <taxon>Bacillota</taxon>
        <taxon>Clostridia</taxon>
        <taxon>Eubacteriales</taxon>
        <taxon>Clostridiaceae</taxon>
        <taxon>Clostridium</taxon>
    </lineage>
</organism>
<dbReference type="Proteomes" id="UP000596929">
    <property type="component" value="Unassembled WGS sequence"/>
</dbReference>
<proteinExistence type="predicted"/>
<protein>
    <submittedName>
        <fullName evidence="1">Uncharacterized protein</fullName>
    </submittedName>
</protein>